<organism evidence="2 3">
    <name type="scientific">Nocardia rhamnosiphila</name>
    <dbReference type="NCBI Taxonomy" id="426716"/>
    <lineage>
        <taxon>Bacteria</taxon>
        <taxon>Bacillati</taxon>
        <taxon>Actinomycetota</taxon>
        <taxon>Actinomycetes</taxon>
        <taxon>Mycobacteriales</taxon>
        <taxon>Nocardiaceae</taxon>
        <taxon>Nocardia</taxon>
    </lineage>
</organism>
<keyword evidence="3" id="KW-1185">Reference proteome</keyword>
<dbReference type="Proteomes" id="UP001550628">
    <property type="component" value="Unassembled WGS sequence"/>
</dbReference>
<dbReference type="Gene3D" id="3.90.226.10">
    <property type="entry name" value="2-enoyl-CoA Hydratase, Chain A, domain 1"/>
    <property type="match status" value="2"/>
</dbReference>
<accession>A0ABV2X0N7</accession>
<dbReference type="Pfam" id="PF00378">
    <property type="entry name" value="ECH_1"/>
    <property type="match status" value="2"/>
</dbReference>
<sequence length="258" mass="27430">MDEILTERSGKILTITLNRPERLNAITADTMRALAYACAQADDSAIRAVILTGNGRGFCAGPDLSVPKLDIEPGSRRLRRFCNPPIVEPATLAKPVIAAVNGPAAGAGLSLPFAAEMGLAPETGKSYFLVRLIGYSRALHFLASGESLLAEQALAMGVVNEVIDHARLLVRARELAEQMAGKPGVAVNATKAAARGLRAEIAARSNGGEGQNLRCGVDERRTSCRAGRYGRLHRGQILMFALFTAYIRHILPEAAGAF</sequence>
<dbReference type="CDD" id="cd06558">
    <property type="entry name" value="crotonase-like"/>
    <property type="match status" value="1"/>
</dbReference>
<dbReference type="InterPro" id="IPR001753">
    <property type="entry name" value="Enoyl-CoA_hydra/iso"/>
</dbReference>
<gene>
    <name evidence="2" type="ORF">ABZ510_33260</name>
</gene>
<dbReference type="PANTHER" id="PTHR43802">
    <property type="entry name" value="ENOYL-COA HYDRATASE"/>
    <property type="match status" value="1"/>
</dbReference>
<dbReference type="RefSeq" id="WP_356959184.1">
    <property type="nucleotide sequence ID" value="NZ_JBEYBD010000025.1"/>
</dbReference>
<evidence type="ECO:0000313" key="3">
    <source>
        <dbReference type="Proteomes" id="UP001550628"/>
    </source>
</evidence>
<dbReference type="EMBL" id="JBEYBF010000043">
    <property type="protein sequence ID" value="MEU1956706.1"/>
    <property type="molecule type" value="Genomic_DNA"/>
</dbReference>
<comment type="caution">
    <text evidence="2">The sequence shown here is derived from an EMBL/GenBank/DDBJ whole genome shotgun (WGS) entry which is preliminary data.</text>
</comment>
<evidence type="ECO:0000256" key="1">
    <source>
        <dbReference type="ARBA" id="ARBA00005254"/>
    </source>
</evidence>
<dbReference type="SUPFAM" id="SSF52096">
    <property type="entry name" value="ClpP/crotonase"/>
    <property type="match status" value="1"/>
</dbReference>
<evidence type="ECO:0000313" key="2">
    <source>
        <dbReference type="EMBL" id="MEU1956706.1"/>
    </source>
</evidence>
<reference evidence="2 3" key="1">
    <citation type="submission" date="2024-06" db="EMBL/GenBank/DDBJ databases">
        <title>The Natural Products Discovery Center: Release of the First 8490 Sequenced Strains for Exploring Actinobacteria Biosynthetic Diversity.</title>
        <authorList>
            <person name="Kalkreuter E."/>
            <person name="Kautsar S.A."/>
            <person name="Yang D."/>
            <person name="Bader C.D."/>
            <person name="Teijaro C.N."/>
            <person name="Fluegel L."/>
            <person name="Davis C.M."/>
            <person name="Simpson J.R."/>
            <person name="Lauterbach L."/>
            <person name="Steele A.D."/>
            <person name="Gui C."/>
            <person name="Meng S."/>
            <person name="Li G."/>
            <person name="Viehrig K."/>
            <person name="Ye F."/>
            <person name="Su P."/>
            <person name="Kiefer A.F."/>
            <person name="Nichols A."/>
            <person name="Cepeda A.J."/>
            <person name="Yan W."/>
            <person name="Fan B."/>
            <person name="Jiang Y."/>
            <person name="Adhikari A."/>
            <person name="Zheng C.-J."/>
            <person name="Schuster L."/>
            <person name="Cowan T.M."/>
            <person name="Smanski M.J."/>
            <person name="Chevrette M.G."/>
            <person name="De Carvalho L.P.S."/>
            <person name="Shen B."/>
        </authorList>
    </citation>
    <scope>NUCLEOTIDE SEQUENCE [LARGE SCALE GENOMIC DNA]</scope>
    <source>
        <strain evidence="2 3">NPDC019708</strain>
    </source>
</reference>
<dbReference type="InterPro" id="IPR029045">
    <property type="entry name" value="ClpP/crotonase-like_dom_sf"/>
</dbReference>
<name>A0ABV2X0N7_9NOCA</name>
<dbReference type="PANTHER" id="PTHR43802:SF1">
    <property type="entry name" value="IP11341P-RELATED"/>
    <property type="match status" value="1"/>
</dbReference>
<protein>
    <submittedName>
        <fullName evidence="2">Enoyl-CoA hydratase-related protein</fullName>
    </submittedName>
</protein>
<comment type="similarity">
    <text evidence="1">Belongs to the enoyl-CoA hydratase/isomerase family.</text>
</comment>
<proteinExistence type="inferred from homology"/>